<name>A0A6C0CYG1_9ZZZZ</name>
<protein>
    <recommendedName>
        <fullName evidence="3">Fe2OG dioxygenase domain-containing protein</fullName>
    </recommendedName>
</protein>
<keyword evidence="1" id="KW-1133">Transmembrane helix</keyword>
<reference evidence="2" key="1">
    <citation type="journal article" date="2020" name="Nature">
        <title>Giant virus diversity and host interactions through global metagenomics.</title>
        <authorList>
            <person name="Schulz F."/>
            <person name="Roux S."/>
            <person name="Paez-Espino D."/>
            <person name="Jungbluth S."/>
            <person name="Walsh D.A."/>
            <person name="Denef V.J."/>
            <person name="McMahon K.D."/>
            <person name="Konstantinidis K.T."/>
            <person name="Eloe-Fadrosh E.A."/>
            <person name="Kyrpides N.C."/>
            <person name="Woyke T."/>
        </authorList>
    </citation>
    <scope>NUCLEOTIDE SEQUENCE</scope>
    <source>
        <strain evidence="2">GVMAG-M-3300023174-104</strain>
    </source>
</reference>
<dbReference type="EMBL" id="MN739518">
    <property type="protein sequence ID" value="QHT09866.1"/>
    <property type="molecule type" value="Genomic_DNA"/>
</dbReference>
<proteinExistence type="predicted"/>
<keyword evidence="1" id="KW-0812">Transmembrane</keyword>
<evidence type="ECO:0000313" key="2">
    <source>
        <dbReference type="EMBL" id="QHT09866.1"/>
    </source>
</evidence>
<dbReference type="Pfam" id="PF05721">
    <property type="entry name" value="PhyH"/>
    <property type="match status" value="1"/>
</dbReference>
<dbReference type="AlphaFoldDB" id="A0A6C0CYG1"/>
<evidence type="ECO:0008006" key="3">
    <source>
        <dbReference type="Google" id="ProtNLM"/>
    </source>
</evidence>
<dbReference type="SUPFAM" id="SSF51197">
    <property type="entry name" value="Clavaminate synthase-like"/>
    <property type="match status" value="1"/>
</dbReference>
<evidence type="ECO:0000256" key="1">
    <source>
        <dbReference type="SAM" id="Phobius"/>
    </source>
</evidence>
<dbReference type="InterPro" id="IPR008775">
    <property type="entry name" value="Phytyl_CoA_dOase-like"/>
</dbReference>
<accession>A0A6C0CYG1</accession>
<dbReference type="Gene3D" id="2.60.120.620">
    <property type="entry name" value="q2cbj1_9rhob like domain"/>
    <property type="match status" value="1"/>
</dbReference>
<keyword evidence="1" id="KW-0472">Membrane</keyword>
<feature type="transmembrane region" description="Helical" evidence="1">
    <location>
        <begin position="237"/>
        <end position="261"/>
    </location>
</feature>
<sequence length="276" mass="32433">MANSGLIILPDFFSKEECESFLKEIHQGVQQHSVDPVSETNSFLMRWGSLFFSQGYGKSKRKLFPGDFIDRHTPSIKKTYYHKMPSALSSILQRDVYCLPLRGSLNSLIMMYTEEGEFMDWHKDATLYNYNENKVFTCLVCLENTSNQQLCIKDEKEEEEEIQCHDYKVGTLYIFEQFEVNHAILPKLQNGHKRVMLSFTFAQEPYHTTFHGYIWDHFKYMANNVNMPLYWSPPNRLIALLMSLCLLLLVIIFVIILVQLFKSRQKKNIPSKIKKK</sequence>
<organism evidence="2">
    <name type="scientific">viral metagenome</name>
    <dbReference type="NCBI Taxonomy" id="1070528"/>
    <lineage>
        <taxon>unclassified sequences</taxon>
        <taxon>metagenomes</taxon>
        <taxon>organismal metagenomes</taxon>
    </lineage>
</organism>